<sequence length="150" mass="16653">MPAPRHQVIKVLMALAACVHVFGVTLPLSKALQKESLTLEEGFCMVQAVKDDLQGLRENFQPVFEAATELSDTLQVEVTLPHACKKQTQRANAPAENAVDHYKRNVFPPVLDAVTGELTSRFPDTYPGKDLLVIPSRLGRDFICARRQDL</sequence>
<accession>A0A6A4X217</accession>
<dbReference type="PANTHER" id="PTHR46289">
    <property type="entry name" value="52 KDA REPRESSOR OF THE INHIBITOR OF THE PROTEIN KINASE-LIKE PROTEIN-RELATED"/>
    <property type="match status" value="1"/>
</dbReference>
<dbReference type="InterPro" id="IPR052958">
    <property type="entry name" value="IFN-induced_PKR_regulator"/>
</dbReference>
<dbReference type="AlphaFoldDB" id="A0A6A4X217"/>
<name>A0A6A4X217_AMPAM</name>
<reference evidence="1 2" key="1">
    <citation type="submission" date="2019-07" db="EMBL/GenBank/DDBJ databases">
        <title>Draft genome assembly of a fouling barnacle, Amphibalanus amphitrite (Darwin, 1854): The first reference genome for Thecostraca.</title>
        <authorList>
            <person name="Kim W."/>
        </authorList>
    </citation>
    <scope>NUCLEOTIDE SEQUENCE [LARGE SCALE GENOMIC DNA]</scope>
    <source>
        <strain evidence="1">SNU_AA5</strain>
        <tissue evidence="1">Soma without cirri and trophi</tissue>
    </source>
</reference>
<evidence type="ECO:0000313" key="2">
    <source>
        <dbReference type="Proteomes" id="UP000440578"/>
    </source>
</evidence>
<evidence type="ECO:0000313" key="1">
    <source>
        <dbReference type="EMBL" id="KAF0312253.1"/>
    </source>
</evidence>
<gene>
    <name evidence="1" type="ORF">FJT64_016979</name>
</gene>
<dbReference type="EMBL" id="VIIS01000183">
    <property type="protein sequence ID" value="KAF0312253.1"/>
    <property type="molecule type" value="Genomic_DNA"/>
</dbReference>
<dbReference type="PANTHER" id="PTHR46289:SF17">
    <property type="entry name" value="HAT C-TERMINAL DIMERISATION DOMAIN-CONTAINING PROTEIN"/>
    <property type="match status" value="1"/>
</dbReference>
<dbReference type="Proteomes" id="UP000440578">
    <property type="component" value="Unassembled WGS sequence"/>
</dbReference>
<protein>
    <submittedName>
        <fullName evidence="1">Uncharacterized protein</fullName>
    </submittedName>
</protein>
<organism evidence="1 2">
    <name type="scientific">Amphibalanus amphitrite</name>
    <name type="common">Striped barnacle</name>
    <name type="synonym">Balanus amphitrite</name>
    <dbReference type="NCBI Taxonomy" id="1232801"/>
    <lineage>
        <taxon>Eukaryota</taxon>
        <taxon>Metazoa</taxon>
        <taxon>Ecdysozoa</taxon>
        <taxon>Arthropoda</taxon>
        <taxon>Crustacea</taxon>
        <taxon>Multicrustacea</taxon>
        <taxon>Cirripedia</taxon>
        <taxon>Thoracica</taxon>
        <taxon>Thoracicalcarea</taxon>
        <taxon>Balanomorpha</taxon>
        <taxon>Balanoidea</taxon>
        <taxon>Balanidae</taxon>
        <taxon>Amphibalaninae</taxon>
        <taxon>Amphibalanus</taxon>
    </lineage>
</organism>
<keyword evidence="2" id="KW-1185">Reference proteome</keyword>
<comment type="caution">
    <text evidence="1">The sequence shown here is derived from an EMBL/GenBank/DDBJ whole genome shotgun (WGS) entry which is preliminary data.</text>
</comment>
<proteinExistence type="predicted"/>